<dbReference type="Proteomes" id="UP000319040">
    <property type="component" value="Unassembled WGS sequence"/>
</dbReference>
<evidence type="ECO:0000313" key="8">
    <source>
        <dbReference type="Proteomes" id="UP000319040"/>
    </source>
</evidence>
<proteinExistence type="inferred from homology"/>
<gene>
    <name evidence="7" type="ORF">SAMN06265379_102213</name>
</gene>
<dbReference type="Pfam" id="PF08281">
    <property type="entry name" value="Sigma70_r4_2"/>
    <property type="match status" value="1"/>
</dbReference>
<dbReference type="GO" id="GO:0006352">
    <property type="term" value="P:DNA-templated transcription initiation"/>
    <property type="evidence" value="ECO:0007669"/>
    <property type="project" value="InterPro"/>
</dbReference>
<evidence type="ECO:0000259" key="6">
    <source>
        <dbReference type="Pfam" id="PF08281"/>
    </source>
</evidence>
<dbReference type="InterPro" id="IPR013249">
    <property type="entry name" value="RNA_pol_sigma70_r4_t2"/>
</dbReference>
<dbReference type="InterPro" id="IPR013324">
    <property type="entry name" value="RNA_pol_sigma_r3/r4-like"/>
</dbReference>
<dbReference type="PANTHER" id="PTHR43133">
    <property type="entry name" value="RNA POLYMERASE ECF-TYPE SIGMA FACTO"/>
    <property type="match status" value="1"/>
</dbReference>
<dbReference type="Pfam" id="PF04542">
    <property type="entry name" value="Sigma70_r2"/>
    <property type="match status" value="1"/>
</dbReference>
<sequence>MKQFTKKTSTNGSDRHFRNVFDTYFAELCHFAYSFTLDFDLSQDIVQETFIKYWKAKDNFLENGTTRAWLYKTTRNSCLDHLKSKRTKTSCRVEALELLTMEISPELGSMEIEEIKAIIASVLRDMPELSSQIFKMNRYEDLTYPEIAQKVNLSVKSVEYHMSKVLAKLRVGLKEYYFLVFFV</sequence>
<evidence type="ECO:0000313" key="7">
    <source>
        <dbReference type="EMBL" id="SMO52210.1"/>
    </source>
</evidence>
<dbReference type="InterPro" id="IPR036388">
    <property type="entry name" value="WH-like_DNA-bd_sf"/>
</dbReference>
<accession>A0A521C0F6</accession>
<dbReference type="PANTHER" id="PTHR43133:SF46">
    <property type="entry name" value="RNA POLYMERASE SIGMA-70 FACTOR ECF SUBFAMILY"/>
    <property type="match status" value="1"/>
</dbReference>
<keyword evidence="3" id="KW-0731">Sigma factor</keyword>
<dbReference type="SUPFAM" id="SSF88659">
    <property type="entry name" value="Sigma3 and sigma4 domains of RNA polymerase sigma factors"/>
    <property type="match status" value="1"/>
</dbReference>
<evidence type="ECO:0000256" key="2">
    <source>
        <dbReference type="ARBA" id="ARBA00023015"/>
    </source>
</evidence>
<evidence type="ECO:0000259" key="5">
    <source>
        <dbReference type="Pfam" id="PF04542"/>
    </source>
</evidence>
<dbReference type="Gene3D" id="1.10.10.10">
    <property type="entry name" value="Winged helix-like DNA-binding domain superfamily/Winged helix DNA-binding domain"/>
    <property type="match status" value="1"/>
</dbReference>
<dbReference type="SUPFAM" id="SSF88946">
    <property type="entry name" value="Sigma2 domain of RNA polymerase sigma factors"/>
    <property type="match status" value="1"/>
</dbReference>
<evidence type="ECO:0000256" key="3">
    <source>
        <dbReference type="ARBA" id="ARBA00023082"/>
    </source>
</evidence>
<dbReference type="InterPro" id="IPR007627">
    <property type="entry name" value="RNA_pol_sigma70_r2"/>
</dbReference>
<keyword evidence="8" id="KW-1185">Reference proteome</keyword>
<feature type="domain" description="RNA polymerase sigma factor 70 region 4 type 2" evidence="6">
    <location>
        <begin position="119"/>
        <end position="169"/>
    </location>
</feature>
<protein>
    <submittedName>
        <fullName evidence="7">RNA polymerase sigma-70 factor, ECF subfamily</fullName>
    </submittedName>
</protein>
<evidence type="ECO:0000256" key="4">
    <source>
        <dbReference type="ARBA" id="ARBA00023163"/>
    </source>
</evidence>
<dbReference type="GO" id="GO:0016987">
    <property type="term" value="F:sigma factor activity"/>
    <property type="evidence" value="ECO:0007669"/>
    <property type="project" value="UniProtKB-KW"/>
</dbReference>
<comment type="similarity">
    <text evidence="1">Belongs to the sigma-70 factor family. ECF subfamily.</text>
</comment>
<keyword evidence="4" id="KW-0804">Transcription</keyword>
<organism evidence="7 8">
    <name type="scientific">Saccharicrinis carchari</name>
    <dbReference type="NCBI Taxonomy" id="1168039"/>
    <lineage>
        <taxon>Bacteria</taxon>
        <taxon>Pseudomonadati</taxon>
        <taxon>Bacteroidota</taxon>
        <taxon>Bacteroidia</taxon>
        <taxon>Marinilabiliales</taxon>
        <taxon>Marinilabiliaceae</taxon>
        <taxon>Saccharicrinis</taxon>
    </lineage>
</organism>
<dbReference type="EMBL" id="FXTB01000002">
    <property type="protein sequence ID" value="SMO52210.1"/>
    <property type="molecule type" value="Genomic_DNA"/>
</dbReference>
<evidence type="ECO:0000256" key="1">
    <source>
        <dbReference type="ARBA" id="ARBA00010641"/>
    </source>
</evidence>
<dbReference type="InterPro" id="IPR014284">
    <property type="entry name" value="RNA_pol_sigma-70_dom"/>
</dbReference>
<keyword evidence="2" id="KW-0805">Transcription regulation</keyword>
<reference evidence="7 8" key="1">
    <citation type="submission" date="2017-05" db="EMBL/GenBank/DDBJ databases">
        <authorList>
            <person name="Varghese N."/>
            <person name="Submissions S."/>
        </authorList>
    </citation>
    <scope>NUCLEOTIDE SEQUENCE [LARGE SCALE GENOMIC DNA]</scope>
    <source>
        <strain evidence="7 8">DSM 27040</strain>
    </source>
</reference>
<dbReference type="RefSeq" id="WP_142532519.1">
    <property type="nucleotide sequence ID" value="NZ_FXTB01000002.1"/>
</dbReference>
<dbReference type="InterPro" id="IPR013325">
    <property type="entry name" value="RNA_pol_sigma_r2"/>
</dbReference>
<dbReference type="Gene3D" id="1.10.1740.10">
    <property type="match status" value="1"/>
</dbReference>
<dbReference type="OrthoDB" id="1453134at2"/>
<dbReference type="GO" id="GO:0003677">
    <property type="term" value="F:DNA binding"/>
    <property type="evidence" value="ECO:0007669"/>
    <property type="project" value="InterPro"/>
</dbReference>
<dbReference type="NCBIfam" id="TIGR02937">
    <property type="entry name" value="sigma70-ECF"/>
    <property type="match status" value="1"/>
</dbReference>
<feature type="domain" description="RNA polymerase sigma-70 region 2" evidence="5">
    <location>
        <begin position="22"/>
        <end position="86"/>
    </location>
</feature>
<dbReference type="InterPro" id="IPR014327">
    <property type="entry name" value="RNA_pol_sigma70_bacteroid"/>
</dbReference>
<dbReference type="NCBIfam" id="TIGR02985">
    <property type="entry name" value="Sig70_bacteroi1"/>
    <property type="match status" value="1"/>
</dbReference>
<name>A0A521C0F6_SACCC</name>
<dbReference type="AlphaFoldDB" id="A0A521C0F6"/>
<dbReference type="InterPro" id="IPR039425">
    <property type="entry name" value="RNA_pol_sigma-70-like"/>
</dbReference>